<proteinExistence type="predicted"/>
<name>A0AA42BHC2_9RALS</name>
<dbReference type="AlphaFoldDB" id="A0AA42BHC2"/>
<evidence type="ECO:0000313" key="1">
    <source>
        <dbReference type="EMBL" id="MCP1173026.1"/>
    </source>
</evidence>
<gene>
    <name evidence="1" type="ORF">NKG59_11725</name>
</gene>
<dbReference type="NCBIfam" id="TIGR02215">
    <property type="entry name" value="phage_chp_gp8"/>
    <property type="match status" value="1"/>
</dbReference>
<reference evidence="2" key="1">
    <citation type="journal article" date="2023" name="Front. Microbiol.">
        <title>Ralstonia chuxiongensis sp. nov., Ralstonia mojiangensis sp. nov., and Ralstonia soli sp. nov., isolated from tobacco fields, are three novel species in the family Burkholderiaceae.</title>
        <authorList>
            <person name="Lu C.H."/>
            <person name="Zhang Y.Y."/>
            <person name="Jiang N."/>
            <person name="Chen W."/>
            <person name="Shao X."/>
            <person name="Zhao Z.M."/>
            <person name="Lu W.L."/>
            <person name="Hu X."/>
            <person name="Xi Y.X."/>
            <person name="Zou S.Y."/>
            <person name="Wei Q.J."/>
            <person name="Lin Z.L."/>
            <person name="Gong L."/>
            <person name="Gai X.T."/>
            <person name="Zhang L.Q."/>
            <person name="Li J.Y."/>
            <person name="Jin Y."/>
            <person name="Xia Z.Y."/>
        </authorList>
    </citation>
    <scope>NUCLEOTIDE SEQUENCE [LARGE SCALE GENOMIC DNA]</scope>
    <source>
        <strain evidence="2">21YRMH01-3</strain>
    </source>
</reference>
<keyword evidence="2" id="KW-1185">Reference proteome</keyword>
<dbReference type="Proteomes" id="UP001162793">
    <property type="component" value="Unassembled WGS sequence"/>
</dbReference>
<sequence length="184" mass="20205">MRIVIQPPAEEAISLATAKTHLRIEDGELDSGGEALLLAAIEAVRQMAEHELIRPLLPQTCMVRADSLTAQLRLWNDVTSVTKVEYRDGNGEEQQFPLDRCSIRDAGTLVLRGDLPKDATGVRVTFACGAWAEPAAVPRSVVQWMLLQLGTLSQVRQSVTYGQTFAVPGPFVGRLLDPFRLVEI</sequence>
<evidence type="ECO:0000313" key="2">
    <source>
        <dbReference type="Proteomes" id="UP001162793"/>
    </source>
</evidence>
<accession>A0AA42BHC2</accession>
<dbReference type="RefSeq" id="WP_253536903.1">
    <property type="nucleotide sequence ID" value="NZ_JAMYWC010000003.1"/>
</dbReference>
<dbReference type="Gene3D" id="1.10.3230.30">
    <property type="entry name" value="Phage gp6-like head-tail connector protein"/>
    <property type="match status" value="1"/>
</dbReference>
<dbReference type="EMBL" id="JAMYWC010000003">
    <property type="protein sequence ID" value="MCP1173026.1"/>
    <property type="molecule type" value="Genomic_DNA"/>
</dbReference>
<organism evidence="1 2">
    <name type="scientific">Ralstonia chuxiongensis</name>
    <dbReference type="NCBI Taxonomy" id="2957504"/>
    <lineage>
        <taxon>Bacteria</taxon>
        <taxon>Pseudomonadati</taxon>
        <taxon>Pseudomonadota</taxon>
        <taxon>Betaproteobacteria</taxon>
        <taxon>Burkholderiales</taxon>
        <taxon>Burkholderiaceae</taxon>
        <taxon>Ralstonia</taxon>
    </lineage>
</organism>
<dbReference type="CDD" id="cd08054">
    <property type="entry name" value="gp6"/>
    <property type="match status" value="1"/>
</dbReference>
<dbReference type="InterPro" id="IPR011738">
    <property type="entry name" value="Phage_CHP"/>
</dbReference>
<comment type="caution">
    <text evidence="1">The sequence shown here is derived from an EMBL/GenBank/DDBJ whole genome shotgun (WGS) entry which is preliminary data.</text>
</comment>
<protein>
    <recommendedName>
        <fullName evidence="3">PhiE125 gp8 family phage protein</fullName>
    </recommendedName>
</protein>
<evidence type="ECO:0008006" key="3">
    <source>
        <dbReference type="Google" id="ProtNLM"/>
    </source>
</evidence>